<gene>
    <name evidence="1" type="ordered locus">Bsph_2635</name>
</gene>
<reference evidence="1 2" key="1">
    <citation type="journal article" date="2008" name="J. Bacteriol.">
        <title>Complete genome sequence of the mosquitocidal bacterium Bacillus sphaericus C3-41 and comparison with those of closely related Bacillus species.</title>
        <authorList>
            <person name="Hu X."/>
            <person name="Fan W."/>
            <person name="Han B."/>
            <person name="Liu H."/>
            <person name="Zheng D."/>
            <person name="Li Q."/>
            <person name="Dong W."/>
            <person name="Yan J."/>
            <person name="Gao M."/>
            <person name="Berry C."/>
            <person name="Yuan Z."/>
        </authorList>
    </citation>
    <scope>NUCLEOTIDE SEQUENCE [LARGE SCALE GENOMIC DNA]</scope>
    <source>
        <strain evidence="1 2">C3-41</strain>
    </source>
</reference>
<sequence length="42" mass="4939">MKIVKKKYSHYKKRSTDVKDCYVMKAKKRAISTIGKGLMEFV</sequence>
<organism evidence="1 2">
    <name type="scientific">Lysinibacillus sphaericus (strain C3-41)</name>
    <dbReference type="NCBI Taxonomy" id="444177"/>
    <lineage>
        <taxon>Bacteria</taxon>
        <taxon>Bacillati</taxon>
        <taxon>Bacillota</taxon>
        <taxon>Bacilli</taxon>
        <taxon>Bacillales</taxon>
        <taxon>Bacillaceae</taxon>
        <taxon>Lysinibacillus</taxon>
    </lineage>
</organism>
<dbReference type="KEGG" id="lsp:Bsph_2635"/>
<dbReference type="EMBL" id="CP000817">
    <property type="protein sequence ID" value="ACA40177.1"/>
    <property type="molecule type" value="Genomic_DNA"/>
</dbReference>
<dbReference type="HOGENOM" id="CLU_3253669_0_0_9"/>
<evidence type="ECO:0000313" key="2">
    <source>
        <dbReference type="Proteomes" id="UP000002164"/>
    </source>
</evidence>
<name>B1HYL6_LYSSC</name>
<dbReference type="AlphaFoldDB" id="B1HYL6"/>
<dbReference type="Proteomes" id="UP000002164">
    <property type="component" value="Chromosome"/>
</dbReference>
<evidence type="ECO:0000313" key="1">
    <source>
        <dbReference type="EMBL" id="ACA40177.1"/>
    </source>
</evidence>
<protein>
    <submittedName>
        <fullName evidence="1">Uncharacterized protein</fullName>
    </submittedName>
</protein>
<accession>B1HYL6</accession>
<proteinExistence type="predicted"/>
<dbReference type="EnsemblBacteria" id="ACA40177">
    <property type="protein sequence ID" value="ACA40177"/>
    <property type="gene ID" value="Bsph_2635"/>
</dbReference>